<dbReference type="GeneID" id="10393643"/>
<comment type="similarity">
    <text evidence="1 3">Belongs to the UPF0165 family.</text>
</comment>
<dbReference type="HOGENOM" id="CLU_200885_1_0_2"/>
<comment type="function">
    <text evidence="3">Antitoxin component of a type II toxin-antitoxin (TA) system.</text>
</comment>
<proteinExistence type="inferred from homology"/>
<dbReference type="AlphaFoldDB" id="F2KQD8"/>
<reference evidence="4 5" key="1">
    <citation type="submission" date="2011-03" db="EMBL/GenBank/DDBJ databases">
        <title>The complete genome of Archaeoglobus veneficus SNP6.</title>
        <authorList>
            <consortium name="US DOE Joint Genome Institute (JGI-PGF)"/>
            <person name="Lucas S."/>
            <person name="Copeland A."/>
            <person name="Lapidus A."/>
            <person name="Bruce D."/>
            <person name="Goodwin L."/>
            <person name="Pitluck S."/>
            <person name="Kyrpides N."/>
            <person name="Mavromatis K."/>
            <person name="Pagani I."/>
            <person name="Ivanova N."/>
            <person name="Mikhailova N."/>
            <person name="Lu M."/>
            <person name="Detter J.C."/>
            <person name="Tapia R."/>
            <person name="Han C."/>
            <person name="Land M."/>
            <person name="Hauser L."/>
            <person name="Markowitz V."/>
            <person name="Cheng J.-F."/>
            <person name="Hugenholtz P."/>
            <person name="Woyke T."/>
            <person name="Wu D."/>
            <person name="Spring S."/>
            <person name="Brambilla E."/>
            <person name="Klenk H.-P."/>
            <person name="Eisen J.A."/>
        </authorList>
    </citation>
    <scope>NUCLEOTIDE SEQUENCE [LARGE SCALE GENOMIC DNA]</scope>
    <source>
        <strain>SNP6</strain>
    </source>
</reference>
<dbReference type="InterPro" id="IPR008203">
    <property type="entry name" value="AF2212-like"/>
</dbReference>
<evidence type="ECO:0000256" key="3">
    <source>
        <dbReference type="RuleBase" id="RU368051"/>
    </source>
</evidence>
<dbReference type="Gene3D" id="4.10.1150.10">
    <property type="entry name" value="AF2212/PG0164-like"/>
    <property type="match status" value="1"/>
</dbReference>
<dbReference type="InterPro" id="IPR024069">
    <property type="entry name" value="AF2212-like_dom_sf"/>
</dbReference>
<gene>
    <name evidence="4" type="ordered locus">Arcve_0547</name>
</gene>
<keyword evidence="2 3" id="KW-1277">Toxin-antitoxin system</keyword>
<evidence type="ECO:0000313" key="4">
    <source>
        <dbReference type="EMBL" id="AEA46571.1"/>
    </source>
</evidence>
<evidence type="ECO:0000256" key="2">
    <source>
        <dbReference type="ARBA" id="ARBA00022649"/>
    </source>
</evidence>
<name>F2KQD8_ARCVS</name>
<dbReference type="Proteomes" id="UP000008136">
    <property type="component" value="Chromosome"/>
</dbReference>
<dbReference type="SUPFAM" id="SSF141694">
    <property type="entry name" value="AF2212/PG0164-like"/>
    <property type="match status" value="1"/>
</dbReference>
<sequence>MPKIIEVIYENGVFKPLEKVDLKEKTRIKITIGEGRREVIESYRGVFGRADTEELREFEEEAQVQW</sequence>
<protein>
    <recommendedName>
        <fullName evidence="3">Antitoxin</fullName>
    </recommendedName>
</protein>
<accession>F2KQD8</accession>
<dbReference type="STRING" id="693661.Arcve_0547"/>
<dbReference type="RefSeq" id="WP_013683245.1">
    <property type="nucleotide sequence ID" value="NC_015320.1"/>
</dbReference>
<dbReference type="Pfam" id="PF01954">
    <property type="entry name" value="AF2212-like"/>
    <property type="match status" value="1"/>
</dbReference>
<organism evidence="4 5">
    <name type="scientific">Archaeoglobus veneficus (strain DSM 11195 / SNP6)</name>
    <dbReference type="NCBI Taxonomy" id="693661"/>
    <lineage>
        <taxon>Archaea</taxon>
        <taxon>Methanobacteriati</taxon>
        <taxon>Methanobacteriota</taxon>
        <taxon>Archaeoglobi</taxon>
        <taxon>Archaeoglobales</taxon>
        <taxon>Archaeoglobaceae</taxon>
        <taxon>Archaeoglobus</taxon>
    </lineage>
</organism>
<dbReference type="OrthoDB" id="116241at2157"/>
<dbReference type="eggNOG" id="arCOG03880">
    <property type="taxonomic scope" value="Archaea"/>
</dbReference>
<keyword evidence="5" id="KW-1185">Reference proteome</keyword>
<dbReference type="KEGG" id="ave:Arcve_0547"/>
<evidence type="ECO:0000313" key="5">
    <source>
        <dbReference type="Proteomes" id="UP000008136"/>
    </source>
</evidence>
<evidence type="ECO:0000256" key="1">
    <source>
        <dbReference type="ARBA" id="ARBA00006615"/>
    </source>
</evidence>
<dbReference type="EMBL" id="CP002588">
    <property type="protein sequence ID" value="AEA46571.1"/>
    <property type="molecule type" value="Genomic_DNA"/>
</dbReference>